<keyword evidence="2" id="KW-1003">Cell membrane</keyword>
<dbReference type="PROSITE" id="PS50885">
    <property type="entry name" value="HAMP"/>
    <property type="match status" value="1"/>
</dbReference>
<sequence length="818" mass="90569">MRLALRQLLLGSLRRQLMLGMALVVLLTMLLLMWDLALRQHSEVKIRQTEQAITLAESIALSSSVWVASRDLSGLQEIVGSAAAFPDIRYVIVLDRRGQILAPFGFRLNDLPEDPKTLTLQDTNSLLDLASPVMLDARHLGWVRIGIGRTQFNTQVERMLQSGLWYLASSIVLIGLFASVTGLYFTRRLNAISKVADAVQAGDTRQRVDIKGSDEAARLAQEFNAMLDTLQQREQELVQSRDALRIAATAFESNDVMFVCDADWRILQVNSAFHRVTGYLPEEAIGKAPRDLMGSGIQTQEFYELMNESIHTHGSWQGEVWDRRKNGETYPAWTTITAVRSESGEVTHYVANLSDFSARKAAENEIKTLVYFDSLTMLPNRRMLMGRLETAMQVALSTGHLGALLFVDLDDFKTLNDTLGHHQGDILLQQVANRLQSCVREADTVARLGGDEFVVMLEGLSKDVAEASTQAEAVAGKVMQALNQPYDLGMLTRSSTPSIGITVFGNQQESLDEPLKRADLAMYQAKAAGRNTSRLFDPKTQAAVTLRADLEAALRTALEEEQFVLYLQPQISEDVRVTGAEALIRWQHPTRGLVMPGEFIAVAEDCGMIVPIGNWVLNTACKQLALWASQPAFAHMTIAVNVSAKQFHQHDFVEQVLDALSRHGAHASGLKIEITESMLIANVDDVIVRMEELQHHGVGFAMDDFGTGYSSLTYLKRLPLDVLKIDQSFVRDVLVDSNDAAIANMIVALANSMGLSVIAEGVETVEQMQHLARHGCHAYQGYLFSKPVPVERFEASLADFLKPLQQAATLTHLKQLGD</sequence>
<evidence type="ECO:0000256" key="6">
    <source>
        <dbReference type="SAM" id="Phobius"/>
    </source>
</evidence>
<dbReference type="Gene3D" id="3.30.450.20">
    <property type="entry name" value="PAS domain"/>
    <property type="match status" value="1"/>
</dbReference>
<feature type="transmembrane region" description="Helical" evidence="6">
    <location>
        <begin position="164"/>
        <end position="185"/>
    </location>
</feature>
<dbReference type="InterPro" id="IPR033463">
    <property type="entry name" value="sCache_3"/>
</dbReference>
<dbReference type="PANTHER" id="PTHR44757:SF2">
    <property type="entry name" value="BIOFILM ARCHITECTURE MAINTENANCE PROTEIN MBAA"/>
    <property type="match status" value="1"/>
</dbReference>
<reference evidence="12 13" key="1">
    <citation type="submission" date="2023-08" db="EMBL/GenBank/DDBJ databases">
        <title>Rhodoferax potami sp. nov. and Rhodoferax mekongensis sp. nov., isolated from the Mekong River in Thailand.</title>
        <authorList>
            <person name="Kitikhun S."/>
            <person name="Charoenyingcharoen P."/>
            <person name="Siriarchawattana P."/>
            <person name="Likhitrattanapisal S."/>
            <person name="Nilsakha T."/>
            <person name="Chanpet A."/>
            <person name="Rattanawaree P."/>
            <person name="Ingsriswang S."/>
        </authorList>
    </citation>
    <scope>NUCLEOTIDE SEQUENCE [LARGE SCALE GENOMIC DNA]</scope>
    <source>
        <strain evidence="12 13">TBRC 17307</strain>
    </source>
</reference>
<dbReference type="InterPro" id="IPR001633">
    <property type="entry name" value="EAL_dom"/>
</dbReference>
<dbReference type="Gene3D" id="6.10.340.10">
    <property type="match status" value="1"/>
</dbReference>
<evidence type="ECO:0000259" key="11">
    <source>
        <dbReference type="PROSITE" id="PS50887"/>
    </source>
</evidence>
<evidence type="ECO:0000256" key="1">
    <source>
        <dbReference type="ARBA" id="ARBA00004651"/>
    </source>
</evidence>
<evidence type="ECO:0000256" key="2">
    <source>
        <dbReference type="ARBA" id="ARBA00022475"/>
    </source>
</evidence>
<protein>
    <submittedName>
        <fullName evidence="12">EAL domain-containing protein</fullName>
    </submittedName>
</protein>
<dbReference type="InterPro" id="IPR000160">
    <property type="entry name" value="GGDEF_dom"/>
</dbReference>
<evidence type="ECO:0000259" key="8">
    <source>
        <dbReference type="PROSITE" id="PS50113"/>
    </source>
</evidence>
<dbReference type="PANTHER" id="PTHR44757">
    <property type="entry name" value="DIGUANYLATE CYCLASE DGCP"/>
    <property type="match status" value="1"/>
</dbReference>
<dbReference type="CDD" id="cd00130">
    <property type="entry name" value="PAS"/>
    <property type="match status" value="1"/>
</dbReference>
<dbReference type="InterPro" id="IPR043128">
    <property type="entry name" value="Rev_trsase/Diguanyl_cyclase"/>
</dbReference>
<name>A0ABZ0AVB4_9BURK</name>
<evidence type="ECO:0000256" key="5">
    <source>
        <dbReference type="ARBA" id="ARBA00023136"/>
    </source>
</evidence>
<dbReference type="CDD" id="cd01949">
    <property type="entry name" value="GGDEF"/>
    <property type="match status" value="1"/>
</dbReference>
<dbReference type="Gene3D" id="3.20.20.450">
    <property type="entry name" value="EAL domain"/>
    <property type="match status" value="1"/>
</dbReference>
<keyword evidence="13" id="KW-1185">Reference proteome</keyword>
<proteinExistence type="predicted"/>
<comment type="subcellular location">
    <subcellularLocation>
        <location evidence="1">Cell membrane</location>
        <topology evidence="1">Multi-pass membrane protein</topology>
    </subcellularLocation>
</comment>
<accession>A0ABZ0AVB4</accession>
<dbReference type="SMART" id="SM00052">
    <property type="entry name" value="EAL"/>
    <property type="match status" value="1"/>
</dbReference>
<dbReference type="RefSeq" id="WP_313866138.1">
    <property type="nucleotide sequence ID" value="NZ_CP132507.1"/>
</dbReference>
<dbReference type="SUPFAM" id="SSF55073">
    <property type="entry name" value="Nucleotide cyclase"/>
    <property type="match status" value="1"/>
</dbReference>
<feature type="domain" description="PAS" evidence="7">
    <location>
        <begin position="240"/>
        <end position="287"/>
    </location>
</feature>
<dbReference type="InterPro" id="IPR035965">
    <property type="entry name" value="PAS-like_dom_sf"/>
</dbReference>
<feature type="domain" description="GGDEF" evidence="11">
    <location>
        <begin position="400"/>
        <end position="538"/>
    </location>
</feature>
<dbReference type="InterPro" id="IPR029787">
    <property type="entry name" value="Nucleotide_cyclase"/>
</dbReference>
<feature type="domain" description="PAC" evidence="8">
    <location>
        <begin position="316"/>
        <end position="368"/>
    </location>
</feature>
<evidence type="ECO:0000313" key="13">
    <source>
        <dbReference type="Proteomes" id="UP001302257"/>
    </source>
</evidence>
<feature type="transmembrane region" description="Helical" evidence="6">
    <location>
        <begin position="17"/>
        <end position="38"/>
    </location>
</feature>
<dbReference type="PROSITE" id="PS50112">
    <property type="entry name" value="PAS"/>
    <property type="match status" value="1"/>
</dbReference>
<dbReference type="InterPro" id="IPR000700">
    <property type="entry name" value="PAS-assoc_C"/>
</dbReference>
<evidence type="ECO:0000256" key="4">
    <source>
        <dbReference type="ARBA" id="ARBA00022989"/>
    </source>
</evidence>
<keyword evidence="4 6" id="KW-1133">Transmembrane helix</keyword>
<dbReference type="CDD" id="cd06225">
    <property type="entry name" value="HAMP"/>
    <property type="match status" value="1"/>
</dbReference>
<dbReference type="PROSITE" id="PS50883">
    <property type="entry name" value="EAL"/>
    <property type="match status" value="1"/>
</dbReference>
<dbReference type="SUPFAM" id="SSF141868">
    <property type="entry name" value="EAL domain-like"/>
    <property type="match status" value="1"/>
</dbReference>
<feature type="domain" description="EAL" evidence="9">
    <location>
        <begin position="547"/>
        <end position="801"/>
    </location>
</feature>
<dbReference type="Gene3D" id="3.30.70.270">
    <property type="match status" value="1"/>
</dbReference>
<dbReference type="SMART" id="SM00304">
    <property type="entry name" value="HAMP"/>
    <property type="match status" value="1"/>
</dbReference>
<dbReference type="InterPro" id="IPR003660">
    <property type="entry name" value="HAMP_dom"/>
</dbReference>
<dbReference type="Pfam" id="PF17203">
    <property type="entry name" value="sCache_3_2"/>
    <property type="match status" value="1"/>
</dbReference>
<feature type="domain" description="HAMP" evidence="10">
    <location>
        <begin position="183"/>
        <end position="235"/>
    </location>
</feature>
<dbReference type="EMBL" id="CP132507">
    <property type="protein sequence ID" value="WNO03215.1"/>
    <property type="molecule type" value="Genomic_DNA"/>
</dbReference>
<keyword evidence="3 6" id="KW-0812">Transmembrane</keyword>
<dbReference type="Pfam" id="PF13426">
    <property type="entry name" value="PAS_9"/>
    <property type="match status" value="1"/>
</dbReference>
<dbReference type="InterPro" id="IPR052155">
    <property type="entry name" value="Biofilm_reg_signaling"/>
</dbReference>
<dbReference type="InterPro" id="IPR035919">
    <property type="entry name" value="EAL_sf"/>
</dbReference>
<evidence type="ECO:0000256" key="3">
    <source>
        <dbReference type="ARBA" id="ARBA00022692"/>
    </source>
</evidence>
<dbReference type="NCBIfam" id="TIGR00229">
    <property type="entry name" value="sensory_box"/>
    <property type="match status" value="1"/>
</dbReference>
<dbReference type="SUPFAM" id="SSF55785">
    <property type="entry name" value="PYP-like sensor domain (PAS domain)"/>
    <property type="match status" value="1"/>
</dbReference>
<dbReference type="NCBIfam" id="TIGR00254">
    <property type="entry name" value="GGDEF"/>
    <property type="match status" value="1"/>
</dbReference>
<evidence type="ECO:0000259" key="7">
    <source>
        <dbReference type="PROSITE" id="PS50112"/>
    </source>
</evidence>
<dbReference type="PROSITE" id="PS50887">
    <property type="entry name" value="GGDEF"/>
    <property type="match status" value="1"/>
</dbReference>
<dbReference type="Proteomes" id="UP001302257">
    <property type="component" value="Chromosome"/>
</dbReference>
<dbReference type="SMART" id="SM00086">
    <property type="entry name" value="PAC"/>
    <property type="match status" value="1"/>
</dbReference>
<dbReference type="PROSITE" id="PS50113">
    <property type="entry name" value="PAC"/>
    <property type="match status" value="1"/>
</dbReference>
<evidence type="ECO:0000259" key="10">
    <source>
        <dbReference type="PROSITE" id="PS50885"/>
    </source>
</evidence>
<evidence type="ECO:0000259" key="9">
    <source>
        <dbReference type="PROSITE" id="PS50883"/>
    </source>
</evidence>
<dbReference type="CDD" id="cd01948">
    <property type="entry name" value="EAL"/>
    <property type="match status" value="1"/>
</dbReference>
<dbReference type="InterPro" id="IPR000014">
    <property type="entry name" value="PAS"/>
</dbReference>
<organism evidence="12 13">
    <name type="scientific">Rhodoferax mekongensis</name>
    <dbReference type="NCBI Taxonomy" id="3068341"/>
    <lineage>
        <taxon>Bacteria</taxon>
        <taxon>Pseudomonadati</taxon>
        <taxon>Pseudomonadota</taxon>
        <taxon>Betaproteobacteria</taxon>
        <taxon>Burkholderiales</taxon>
        <taxon>Comamonadaceae</taxon>
        <taxon>Rhodoferax</taxon>
    </lineage>
</organism>
<gene>
    <name evidence="12" type="ORF">RAN89_09695</name>
</gene>
<dbReference type="SMART" id="SM00091">
    <property type="entry name" value="PAS"/>
    <property type="match status" value="1"/>
</dbReference>
<dbReference type="Pfam" id="PF00563">
    <property type="entry name" value="EAL"/>
    <property type="match status" value="1"/>
</dbReference>
<keyword evidence="5 6" id="KW-0472">Membrane</keyword>
<dbReference type="SUPFAM" id="SSF158472">
    <property type="entry name" value="HAMP domain-like"/>
    <property type="match status" value="1"/>
</dbReference>
<dbReference type="Pfam" id="PF00672">
    <property type="entry name" value="HAMP"/>
    <property type="match status" value="1"/>
</dbReference>
<evidence type="ECO:0000313" key="12">
    <source>
        <dbReference type="EMBL" id="WNO03215.1"/>
    </source>
</evidence>
<dbReference type="SMART" id="SM00267">
    <property type="entry name" value="GGDEF"/>
    <property type="match status" value="1"/>
</dbReference>
<dbReference type="InterPro" id="IPR001610">
    <property type="entry name" value="PAC"/>
</dbReference>
<dbReference type="Pfam" id="PF00990">
    <property type="entry name" value="GGDEF"/>
    <property type="match status" value="1"/>
</dbReference>